<gene>
    <name evidence="4" type="ORF">BCR39DRAFT_513904</name>
</gene>
<dbReference type="InterPro" id="IPR013945">
    <property type="entry name" value="Pkr1"/>
</dbReference>
<feature type="region of interest" description="Disordered" evidence="1">
    <location>
        <begin position="54"/>
        <end position="88"/>
    </location>
</feature>
<evidence type="ECO:0000313" key="4">
    <source>
        <dbReference type="EMBL" id="ORY34664.1"/>
    </source>
</evidence>
<feature type="signal peptide" evidence="3">
    <location>
        <begin position="1"/>
        <end position="18"/>
    </location>
</feature>
<organism evidence="4 5">
    <name type="scientific">Naematelia encephala</name>
    <dbReference type="NCBI Taxonomy" id="71784"/>
    <lineage>
        <taxon>Eukaryota</taxon>
        <taxon>Fungi</taxon>
        <taxon>Dikarya</taxon>
        <taxon>Basidiomycota</taxon>
        <taxon>Agaricomycotina</taxon>
        <taxon>Tremellomycetes</taxon>
        <taxon>Tremellales</taxon>
        <taxon>Naemateliaceae</taxon>
        <taxon>Naematelia</taxon>
    </lineage>
</organism>
<feature type="chain" id="PRO_5012011058" evidence="3">
    <location>
        <begin position="19"/>
        <end position="88"/>
    </location>
</feature>
<accession>A0A1Y2BIP8</accession>
<dbReference type="AlphaFoldDB" id="A0A1Y2BIP8"/>
<sequence>MAMNVSFFLLILTLFALAFLTKWNQHVLIMLAVTTCLWAAMVWFVLEITKVQTRPDNMPLSGDLLPASEPDPKPETEIQTEAEGRKDR</sequence>
<keyword evidence="2" id="KW-1133">Transmembrane helix</keyword>
<evidence type="ECO:0000256" key="3">
    <source>
        <dbReference type="SAM" id="SignalP"/>
    </source>
</evidence>
<keyword evidence="3" id="KW-0732">Signal</keyword>
<evidence type="ECO:0000256" key="1">
    <source>
        <dbReference type="SAM" id="MobiDB-lite"/>
    </source>
</evidence>
<evidence type="ECO:0000256" key="2">
    <source>
        <dbReference type="SAM" id="Phobius"/>
    </source>
</evidence>
<evidence type="ECO:0000313" key="5">
    <source>
        <dbReference type="Proteomes" id="UP000193986"/>
    </source>
</evidence>
<feature type="transmembrane region" description="Helical" evidence="2">
    <location>
        <begin position="28"/>
        <end position="46"/>
    </location>
</feature>
<protein>
    <submittedName>
        <fullName evidence="4">Uncharacterized protein</fullName>
    </submittedName>
</protein>
<keyword evidence="5" id="KW-1185">Reference proteome</keyword>
<dbReference type="InParanoid" id="A0A1Y2BIP8"/>
<keyword evidence="2" id="KW-0812">Transmembrane</keyword>
<keyword evidence="2" id="KW-0472">Membrane</keyword>
<dbReference type="Pfam" id="PF08636">
    <property type="entry name" value="Pkr1"/>
    <property type="match status" value="1"/>
</dbReference>
<dbReference type="EMBL" id="MCFC01000002">
    <property type="protein sequence ID" value="ORY34664.1"/>
    <property type="molecule type" value="Genomic_DNA"/>
</dbReference>
<dbReference type="OrthoDB" id="9626941at2759"/>
<reference evidence="4 5" key="1">
    <citation type="submission" date="2016-07" db="EMBL/GenBank/DDBJ databases">
        <title>Pervasive Adenine N6-methylation of Active Genes in Fungi.</title>
        <authorList>
            <consortium name="DOE Joint Genome Institute"/>
            <person name="Mondo S.J."/>
            <person name="Dannebaum R.O."/>
            <person name="Kuo R.C."/>
            <person name="Labutti K."/>
            <person name="Haridas S."/>
            <person name="Kuo A."/>
            <person name="Salamov A."/>
            <person name="Ahrendt S.R."/>
            <person name="Lipzen A."/>
            <person name="Sullivan W."/>
            <person name="Andreopoulos W.B."/>
            <person name="Clum A."/>
            <person name="Lindquist E."/>
            <person name="Daum C."/>
            <person name="Ramamoorthy G.K."/>
            <person name="Gryganskyi A."/>
            <person name="Culley D."/>
            <person name="Magnuson J.K."/>
            <person name="James T.Y."/>
            <person name="O'Malley M.A."/>
            <person name="Stajich J.E."/>
            <person name="Spatafora J.W."/>
            <person name="Visel A."/>
            <person name="Grigoriev I.V."/>
        </authorList>
    </citation>
    <scope>NUCLEOTIDE SEQUENCE [LARGE SCALE GENOMIC DNA]</scope>
    <source>
        <strain evidence="4 5">68-887.2</strain>
    </source>
</reference>
<name>A0A1Y2BIP8_9TREE</name>
<dbReference type="Proteomes" id="UP000193986">
    <property type="component" value="Unassembled WGS sequence"/>
</dbReference>
<proteinExistence type="predicted"/>
<feature type="compositionally biased region" description="Basic and acidic residues" evidence="1">
    <location>
        <begin position="70"/>
        <end position="88"/>
    </location>
</feature>
<comment type="caution">
    <text evidence="4">The sequence shown here is derived from an EMBL/GenBank/DDBJ whole genome shotgun (WGS) entry which is preliminary data.</text>
</comment>
<dbReference type="GO" id="GO:0070072">
    <property type="term" value="P:vacuolar proton-transporting V-type ATPase complex assembly"/>
    <property type="evidence" value="ECO:0007669"/>
    <property type="project" value="InterPro"/>
</dbReference>